<protein>
    <recommendedName>
        <fullName evidence="3">Plasmid mobilization relaxosome protein MobC</fullName>
    </recommendedName>
</protein>
<dbReference type="RefSeq" id="WP_209592650.1">
    <property type="nucleotide sequence ID" value="NZ_JAGJCF010000001.1"/>
</dbReference>
<gene>
    <name evidence="1" type="ORF">J6595_01320</name>
</gene>
<name>A0ABS4BBV4_9HYPH</name>
<sequence length="138" mass="14853">MKTKTRTKRGSVAAPISLRLTPEERAQLKIAAKGQSQSSYIRQRLFSGSDDANSPDLAFSAEQRLRPADRQRLLVQILANLGKAQIGASLVELSEAARLGVLPLTPDILTELRAACAHVTEIRSMLLRALGMGTGSTS</sequence>
<dbReference type="Proteomes" id="UP000678276">
    <property type="component" value="Unassembled WGS sequence"/>
</dbReference>
<organism evidence="1 2">
    <name type="scientific">Jiella mangrovi</name>
    <dbReference type="NCBI Taxonomy" id="2821407"/>
    <lineage>
        <taxon>Bacteria</taxon>
        <taxon>Pseudomonadati</taxon>
        <taxon>Pseudomonadota</taxon>
        <taxon>Alphaproteobacteria</taxon>
        <taxon>Hyphomicrobiales</taxon>
        <taxon>Aurantimonadaceae</taxon>
        <taxon>Jiella</taxon>
    </lineage>
</organism>
<accession>A0ABS4BBV4</accession>
<reference evidence="1 2" key="1">
    <citation type="submission" date="2021-04" db="EMBL/GenBank/DDBJ databases">
        <title>Whole genome sequence of Jiella sp. KSK16Y-1.</title>
        <authorList>
            <person name="Tuo L."/>
        </authorList>
    </citation>
    <scope>NUCLEOTIDE SEQUENCE [LARGE SCALE GENOMIC DNA]</scope>
    <source>
        <strain evidence="1 2">KSK16Y-1</strain>
    </source>
</reference>
<dbReference type="EMBL" id="JAGJCF010000001">
    <property type="protein sequence ID" value="MBP0614230.1"/>
    <property type="molecule type" value="Genomic_DNA"/>
</dbReference>
<evidence type="ECO:0008006" key="3">
    <source>
        <dbReference type="Google" id="ProtNLM"/>
    </source>
</evidence>
<proteinExistence type="predicted"/>
<comment type="caution">
    <text evidence="1">The sequence shown here is derived from an EMBL/GenBank/DDBJ whole genome shotgun (WGS) entry which is preliminary data.</text>
</comment>
<evidence type="ECO:0000313" key="1">
    <source>
        <dbReference type="EMBL" id="MBP0614230.1"/>
    </source>
</evidence>
<keyword evidence="2" id="KW-1185">Reference proteome</keyword>
<evidence type="ECO:0000313" key="2">
    <source>
        <dbReference type="Proteomes" id="UP000678276"/>
    </source>
</evidence>